<comment type="caution">
    <text evidence="2">The sequence shown here is derived from an EMBL/GenBank/DDBJ whole genome shotgun (WGS) entry which is preliminary data.</text>
</comment>
<organism evidence="2 3">
    <name type="scientific">Chitinophaga varians</name>
    <dbReference type="NCBI Taxonomy" id="2202339"/>
    <lineage>
        <taxon>Bacteria</taxon>
        <taxon>Pseudomonadati</taxon>
        <taxon>Bacteroidota</taxon>
        <taxon>Chitinophagia</taxon>
        <taxon>Chitinophagales</taxon>
        <taxon>Chitinophagaceae</taxon>
        <taxon>Chitinophaga</taxon>
    </lineage>
</organism>
<evidence type="ECO:0000256" key="1">
    <source>
        <dbReference type="SAM" id="SignalP"/>
    </source>
</evidence>
<accession>A0A847RYQ6</accession>
<feature type="chain" id="PRO_5032286802" evidence="1">
    <location>
        <begin position="23"/>
        <end position="275"/>
    </location>
</feature>
<name>A0A847RYQ6_9BACT</name>
<dbReference type="NCBIfam" id="TIGR03780">
    <property type="entry name" value="Bac_Flav_CT_N"/>
    <property type="match status" value="1"/>
</dbReference>
<dbReference type="InterPro" id="IPR022298">
    <property type="entry name" value="Conjug_transposon_TraN"/>
</dbReference>
<sequence length="275" mass="31008">MKSVKVLCYCVSLLFICFKSYSQEVFTKEVKVCLSKTTLLVFPANIKNADRGSASIEIGEINKVSNVLRIKASEENFIPTNVSVFTDDGHIYSVNVSYTSDIFKNIYDFNISESNQYADGGAALTQQRVRQIAGMIQYISATTRKPKFSNGDITIRLKGIYLAGGNLFFRFGIHNGSAIPFDVDFCKFFIADRTRSKRTSHMEKELLSTYSSLNLTNTVPPGEDREIVTVFDKFTIADGKTFHVEFFEKSGDRHLKLSIKGKHLLRCKHIDNLSN</sequence>
<proteinExistence type="predicted"/>
<feature type="signal peptide" evidence="1">
    <location>
        <begin position="1"/>
        <end position="22"/>
    </location>
</feature>
<evidence type="ECO:0000313" key="3">
    <source>
        <dbReference type="Proteomes" id="UP000570474"/>
    </source>
</evidence>
<dbReference type="Proteomes" id="UP000570474">
    <property type="component" value="Unassembled WGS sequence"/>
</dbReference>
<dbReference type="EMBL" id="JABAIA010000003">
    <property type="protein sequence ID" value="NLR67916.1"/>
    <property type="molecule type" value="Genomic_DNA"/>
</dbReference>
<keyword evidence="3" id="KW-1185">Reference proteome</keyword>
<dbReference type="AlphaFoldDB" id="A0A847RYQ6"/>
<protein>
    <submittedName>
        <fullName evidence="2">Conjugative transposon protein TraN</fullName>
    </submittedName>
</protein>
<gene>
    <name evidence="2" type="primary">traN</name>
    <name evidence="2" type="ORF">HGH92_26665</name>
</gene>
<dbReference type="Pfam" id="PF13595">
    <property type="entry name" value="DUF4138"/>
    <property type="match status" value="1"/>
</dbReference>
<keyword evidence="1" id="KW-0732">Signal</keyword>
<dbReference type="RefSeq" id="WP_168873857.1">
    <property type="nucleotide sequence ID" value="NZ_JABAIA010000003.1"/>
</dbReference>
<evidence type="ECO:0000313" key="2">
    <source>
        <dbReference type="EMBL" id="NLR67916.1"/>
    </source>
</evidence>
<reference evidence="2 3" key="1">
    <citation type="submission" date="2020-04" db="EMBL/GenBank/DDBJ databases">
        <authorList>
            <person name="Yin C."/>
        </authorList>
    </citation>
    <scope>NUCLEOTIDE SEQUENCE [LARGE SCALE GENOMIC DNA]</scope>
    <source>
        <strain evidence="2 3">Ae27</strain>
    </source>
</reference>